<dbReference type="Gene3D" id="2.60.120.620">
    <property type="entry name" value="q2cbj1_9rhob like domain"/>
    <property type="match status" value="1"/>
</dbReference>
<dbReference type="STRING" id="1925591.BI308_17055"/>
<sequence>MTSVKLSIGDYAPVFILPCQMGGKFDGRHAQGAAMLWLFFPEITSPESQKLLLDLQALQEQFKLWDLTVIGISTDPLKSLIEFTQTHQFPFFLISDQAAEMIQGLNLVNPDVPPGQIQSKFCSLLIHPNCKILKIHEAFDPSTHATQLLEDLKQLLPPQEPQHLTQIASVLLISNVLPPEFCRELIEVWRTQGHGDSGFMVQQHGKTVGEYDYTHKIRKDHFVSDPDLINRLRYFMIHRIRPEILKAYHFDFTRFEDFRIACYESSRGGFFRRHRDNTTAATAHRRFAMTLNLNTEEYEGGYLRFPEYGPHLYRPETGSAVIFSCSLLHEATDVTDGDRFALLSFFYGEKEAQLREDMMQKSAAMSS</sequence>
<dbReference type="InterPro" id="IPR006620">
    <property type="entry name" value="Pro_4_hyd_alph"/>
</dbReference>
<dbReference type="InterPro" id="IPR013766">
    <property type="entry name" value="Thioredoxin_domain"/>
</dbReference>
<gene>
    <name evidence="9" type="ORF">BI308_17055</name>
</gene>
<dbReference type="PROSITE" id="PS51471">
    <property type="entry name" value="FE2OG_OXY"/>
    <property type="match status" value="1"/>
</dbReference>
<evidence type="ECO:0000259" key="8">
    <source>
        <dbReference type="PROSITE" id="PS51471"/>
    </source>
</evidence>
<dbReference type="GO" id="GO:0031418">
    <property type="term" value="F:L-ascorbic acid binding"/>
    <property type="evidence" value="ECO:0007669"/>
    <property type="project" value="UniProtKB-KW"/>
</dbReference>
<dbReference type="PROSITE" id="PS51352">
    <property type="entry name" value="THIOREDOXIN_2"/>
    <property type="match status" value="1"/>
</dbReference>
<dbReference type="InterPro" id="IPR005123">
    <property type="entry name" value="Oxoglu/Fe-dep_dioxygenase_dom"/>
</dbReference>
<proteinExistence type="predicted"/>
<dbReference type="SUPFAM" id="SSF52833">
    <property type="entry name" value="Thioredoxin-like"/>
    <property type="match status" value="1"/>
</dbReference>
<evidence type="ECO:0000256" key="6">
    <source>
        <dbReference type="ARBA" id="ARBA00023004"/>
    </source>
</evidence>
<protein>
    <recommendedName>
        <fullName evidence="11">Fe2OG dioxygenase domain-containing protein</fullName>
    </recommendedName>
</protein>
<organism evidence="9 10">
    <name type="scientific">Roseofilum reptotaenium AO1-A</name>
    <dbReference type="NCBI Taxonomy" id="1925591"/>
    <lineage>
        <taxon>Bacteria</taxon>
        <taxon>Bacillati</taxon>
        <taxon>Cyanobacteriota</taxon>
        <taxon>Cyanophyceae</taxon>
        <taxon>Desertifilales</taxon>
        <taxon>Desertifilaceae</taxon>
        <taxon>Roseofilum</taxon>
    </lineage>
</organism>
<name>A0A1L9QP26_9CYAN</name>
<feature type="domain" description="Fe2OG dioxygenase" evidence="8">
    <location>
        <begin position="254"/>
        <end position="349"/>
    </location>
</feature>
<keyword evidence="6" id="KW-0408">Iron</keyword>
<evidence type="ECO:0000256" key="2">
    <source>
        <dbReference type="ARBA" id="ARBA00022723"/>
    </source>
</evidence>
<dbReference type="InterPro" id="IPR036249">
    <property type="entry name" value="Thioredoxin-like_sf"/>
</dbReference>
<keyword evidence="2" id="KW-0479">Metal-binding</keyword>
<keyword evidence="10" id="KW-1185">Reference proteome</keyword>
<evidence type="ECO:0000256" key="1">
    <source>
        <dbReference type="ARBA" id="ARBA00001961"/>
    </source>
</evidence>
<evidence type="ECO:0000313" key="9">
    <source>
        <dbReference type="EMBL" id="OJJ24392.1"/>
    </source>
</evidence>
<evidence type="ECO:0000256" key="4">
    <source>
        <dbReference type="ARBA" id="ARBA00022964"/>
    </source>
</evidence>
<dbReference type="Pfam" id="PF00578">
    <property type="entry name" value="AhpC-TSA"/>
    <property type="match status" value="1"/>
</dbReference>
<dbReference type="GO" id="GO:0051213">
    <property type="term" value="F:dioxygenase activity"/>
    <property type="evidence" value="ECO:0007669"/>
    <property type="project" value="UniProtKB-KW"/>
</dbReference>
<feature type="domain" description="Thioredoxin" evidence="7">
    <location>
        <begin position="6"/>
        <end position="157"/>
    </location>
</feature>
<dbReference type="SMART" id="SM00702">
    <property type="entry name" value="P4Hc"/>
    <property type="match status" value="1"/>
</dbReference>
<dbReference type="GO" id="GO:0016705">
    <property type="term" value="F:oxidoreductase activity, acting on paired donors, with incorporation or reduction of molecular oxygen"/>
    <property type="evidence" value="ECO:0007669"/>
    <property type="project" value="InterPro"/>
</dbReference>
<dbReference type="Gene3D" id="3.40.30.10">
    <property type="entry name" value="Glutaredoxin"/>
    <property type="match status" value="1"/>
</dbReference>
<dbReference type="GO" id="GO:0005506">
    <property type="term" value="F:iron ion binding"/>
    <property type="evidence" value="ECO:0007669"/>
    <property type="project" value="InterPro"/>
</dbReference>
<dbReference type="EMBL" id="MLAW01000032">
    <property type="protein sequence ID" value="OJJ24392.1"/>
    <property type="molecule type" value="Genomic_DNA"/>
</dbReference>
<comment type="cofactor">
    <cofactor evidence="1">
        <name>L-ascorbate</name>
        <dbReference type="ChEBI" id="CHEBI:38290"/>
    </cofactor>
</comment>
<evidence type="ECO:0000256" key="5">
    <source>
        <dbReference type="ARBA" id="ARBA00023002"/>
    </source>
</evidence>
<evidence type="ECO:0000256" key="3">
    <source>
        <dbReference type="ARBA" id="ARBA00022896"/>
    </source>
</evidence>
<evidence type="ECO:0008006" key="11">
    <source>
        <dbReference type="Google" id="ProtNLM"/>
    </source>
</evidence>
<dbReference type="AlphaFoldDB" id="A0A1L9QP26"/>
<dbReference type="Pfam" id="PF13640">
    <property type="entry name" value="2OG-FeII_Oxy_3"/>
    <property type="match status" value="1"/>
</dbReference>
<reference evidence="9" key="1">
    <citation type="submission" date="2016-10" db="EMBL/GenBank/DDBJ databases">
        <title>CRISPR-Cas defence system in Roseofilum reptotaenium: evidence of a bacteriophage-cyanobacterium arms race in the coral black band disease.</title>
        <authorList>
            <person name="Buerger P."/>
            <person name="Wood-Charlson E.M."/>
            <person name="Weynberg K.D."/>
            <person name="Willis B."/>
            <person name="Van Oppen M.J."/>
        </authorList>
    </citation>
    <scope>NUCLEOTIDE SEQUENCE [LARGE SCALE GENOMIC DNA]</scope>
    <source>
        <strain evidence="9">AO1-A</strain>
    </source>
</reference>
<dbReference type="InterPro" id="IPR000866">
    <property type="entry name" value="AhpC/TSA"/>
</dbReference>
<dbReference type="Proteomes" id="UP000183940">
    <property type="component" value="Unassembled WGS sequence"/>
</dbReference>
<keyword evidence="5" id="KW-0560">Oxidoreductase</keyword>
<accession>A0A1L9QP26</accession>
<dbReference type="InterPro" id="IPR044862">
    <property type="entry name" value="Pro_4_hyd_alph_FE2OG_OXY"/>
</dbReference>
<dbReference type="GO" id="GO:0016209">
    <property type="term" value="F:antioxidant activity"/>
    <property type="evidence" value="ECO:0007669"/>
    <property type="project" value="InterPro"/>
</dbReference>
<comment type="caution">
    <text evidence="9">The sequence shown here is derived from an EMBL/GenBank/DDBJ whole genome shotgun (WGS) entry which is preliminary data.</text>
</comment>
<keyword evidence="3" id="KW-0847">Vitamin C</keyword>
<keyword evidence="4" id="KW-0223">Dioxygenase</keyword>
<evidence type="ECO:0000259" key="7">
    <source>
        <dbReference type="PROSITE" id="PS51352"/>
    </source>
</evidence>
<evidence type="ECO:0000313" key="10">
    <source>
        <dbReference type="Proteomes" id="UP000183940"/>
    </source>
</evidence>